<name>A0A7X2LY06_9BACI</name>
<feature type="transmembrane region" description="Helical" evidence="1">
    <location>
        <begin position="134"/>
        <end position="157"/>
    </location>
</feature>
<dbReference type="OrthoDB" id="9808460at2"/>
<accession>A0A7X2LY06</accession>
<keyword evidence="3" id="KW-1185">Reference proteome</keyword>
<reference evidence="2 3" key="1">
    <citation type="submission" date="2019-11" db="EMBL/GenBank/DDBJ databases">
        <title>Bacillus lacus genome.</title>
        <authorList>
            <person name="Allen C.J."/>
            <person name="Newman J.D."/>
        </authorList>
    </citation>
    <scope>NUCLEOTIDE SEQUENCE [LARGE SCALE GENOMIC DNA]</scope>
    <source>
        <strain evidence="2 3">KCTC 33946</strain>
    </source>
</reference>
<dbReference type="InterPro" id="IPR007403">
    <property type="entry name" value="DUF456"/>
</dbReference>
<dbReference type="PANTHER" id="PTHR39165:SF1">
    <property type="entry name" value="DUF456 DOMAIN-CONTAINING PROTEIN"/>
    <property type="match status" value="1"/>
</dbReference>
<feature type="transmembrane region" description="Helical" evidence="1">
    <location>
        <begin position="6"/>
        <end position="37"/>
    </location>
</feature>
<dbReference type="PANTHER" id="PTHR39165">
    <property type="entry name" value="IG HYPOTHETICAL 17883"/>
    <property type="match status" value="1"/>
</dbReference>
<feature type="transmembrane region" description="Helical" evidence="1">
    <location>
        <begin position="89"/>
        <end position="113"/>
    </location>
</feature>
<keyword evidence="1" id="KW-1133">Transmembrane helix</keyword>
<dbReference type="Pfam" id="PF04306">
    <property type="entry name" value="DUF456"/>
    <property type="match status" value="1"/>
</dbReference>
<dbReference type="EMBL" id="WKKI01000004">
    <property type="protein sequence ID" value="MRX71273.1"/>
    <property type="molecule type" value="Genomic_DNA"/>
</dbReference>
<keyword evidence="1" id="KW-0812">Transmembrane</keyword>
<keyword evidence="1" id="KW-0472">Membrane</keyword>
<feature type="transmembrane region" description="Helical" evidence="1">
    <location>
        <begin position="49"/>
        <end position="69"/>
    </location>
</feature>
<evidence type="ECO:0000313" key="3">
    <source>
        <dbReference type="Proteomes" id="UP000448867"/>
    </source>
</evidence>
<evidence type="ECO:0000313" key="2">
    <source>
        <dbReference type="EMBL" id="MRX71273.1"/>
    </source>
</evidence>
<proteinExistence type="predicted"/>
<evidence type="ECO:0000256" key="1">
    <source>
        <dbReference type="SAM" id="Phobius"/>
    </source>
</evidence>
<dbReference type="AlphaFoldDB" id="A0A7X2LY06"/>
<dbReference type="Proteomes" id="UP000448867">
    <property type="component" value="Unassembled WGS sequence"/>
</dbReference>
<sequence>MEFIYWALIIIMFVIAFAGLIYPIIPSVLFIIGGFLIYGAFFGFQSFTYTFWLIQGVFVAVLFAADYAANLLGVKKFGGSNASIWGSTIGLLIGPFVIPVAGIIIGPFIGAVAAEMLVHRKSVKQACKIGLGSLIGFISSLFAKAVIQLIMIAYFFFVIL</sequence>
<protein>
    <submittedName>
        <fullName evidence="2">DUF456 family protein</fullName>
    </submittedName>
</protein>
<organism evidence="2 3">
    <name type="scientific">Metabacillus lacus</name>
    <dbReference type="NCBI Taxonomy" id="1983721"/>
    <lineage>
        <taxon>Bacteria</taxon>
        <taxon>Bacillati</taxon>
        <taxon>Bacillota</taxon>
        <taxon>Bacilli</taxon>
        <taxon>Bacillales</taxon>
        <taxon>Bacillaceae</taxon>
        <taxon>Metabacillus</taxon>
    </lineage>
</organism>
<comment type="caution">
    <text evidence="2">The sequence shown here is derived from an EMBL/GenBank/DDBJ whole genome shotgun (WGS) entry which is preliminary data.</text>
</comment>
<dbReference type="RefSeq" id="WP_154306417.1">
    <property type="nucleotide sequence ID" value="NZ_WKKI01000004.1"/>
</dbReference>
<gene>
    <name evidence="2" type="ORF">GJU40_03690</name>
</gene>